<dbReference type="CDD" id="cd07496">
    <property type="entry name" value="Peptidases_S8_13"/>
    <property type="match status" value="1"/>
</dbReference>
<dbReference type="Pfam" id="PF01483">
    <property type="entry name" value="P_proprotein"/>
    <property type="match status" value="1"/>
</dbReference>
<dbReference type="SUPFAM" id="SSF52743">
    <property type="entry name" value="Subtilisin-like"/>
    <property type="match status" value="1"/>
</dbReference>
<feature type="chain" id="PRO_5045823137" evidence="7">
    <location>
        <begin position="34"/>
        <end position="691"/>
    </location>
</feature>
<evidence type="ECO:0000313" key="10">
    <source>
        <dbReference type="Proteomes" id="UP001317822"/>
    </source>
</evidence>
<dbReference type="PROSITE" id="PS00136">
    <property type="entry name" value="SUBTILASE_ASP"/>
    <property type="match status" value="1"/>
</dbReference>
<dbReference type="Gene3D" id="3.40.50.200">
    <property type="entry name" value="Peptidase S8/S53 domain"/>
    <property type="match status" value="1"/>
</dbReference>
<comment type="similarity">
    <text evidence="1 5 6">Belongs to the peptidase S8 family.</text>
</comment>
<keyword evidence="2 5" id="KW-0645">Protease</keyword>
<evidence type="ECO:0000256" key="3">
    <source>
        <dbReference type="ARBA" id="ARBA00022801"/>
    </source>
</evidence>
<dbReference type="SUPFAM" id="SSF49785">
    <property type="entry name" value="Galactose-binding domain-like"/>
    <property type="match status" value="1"/>
</dbReference>
<feature type="active site" description="Charge relay system" evidence="5">
    <location>
        <position position="175"/>
    </location>
</feature>
<evidence type="ECO:0000259" key="8">
    <source>
        <dbReference type="PROSITE" id="PS51829"/>
    </source>
</evidence>
<sequence length="691" mass="70969">MSFPPRASRRARRLWALSLAAFAALSGLAPAFAQDARIHLSGTDIPGGTDRFIVRYRDGSAPRRDAVALRSTLGAAAAVTGRATKLQSLRRMATGAEVIRADRKLDRIEAAALMRGIAADPDVEYVEVDKLNHALLVPNDTRYAEQWGWSGTYGIRADQTWNVASGAGVVVAVVDSGIVNHSDLSANVLPGYDFIEDPWNANDGDGRDADARDPGDWVAAGACYAGSAASNSLWHGTHVAGTIAAVTNNGKGVAGVAYGAKLLPVRVLGRCGAYDSDIADGVIWASGGAVPGVPANTTPAEVINISLGGEGACGITLQKAFDAAVSRGSTVVVAAGNENIDASLSVPSNCRNVIVVGASTATGERAAFSNHGALVDIAAPGVGILSTYNAGLTSPTAETYAALHGTSMAAPHVAGVVALIQSVSPTPKTPAQIEALLKSTATPFPATPSMPIGAGIVNARAAVEAVMPPPIVALANGVPVTGLSGARLSERLFALTVPAGATGLTFTTVGGTGDADLYVKFGSAPTTTSYQCRSIKSGNAETCGIATAQAGTYYVMLRGYAAYSGVSLTARYAVAVPTRVTYGNTTEFAIRDLGSIESPIVVAGRTGNAPANASVAIDIAHTYRGDLKVDLVAPDGTLFNLHNRSGGSADDLVKSVELDLSSKPLNGTWKLRVYDGARGDTGRLRQWSITF</sequence>
<dbReference type="InterPro" id="IPR008979">
    <property type="entry name" value="Galactose-bd-like_sf"/>
</dbReference>
<evidence type="ECO:0000256" key="6">
    <source>
        <dbReference type="RuleBase" id="RU003355"/>
    </source>
</evidence>
<evidence type="ECO:0000256" key="7">
    <source>
        <dbReference type="SAM" id="SignalP"/>
    </source>
</evidence>
<dbReference type="EMBL" id="AP027041">
    <property type="protein sequence ID" value="BDU15712.1"/>
    <property type="molecule type" value="Genomic_DNA"/>
</dbReference>
<dbReference type="InterPro" id="IPR000209">
    <property type="entry name" value="Peptidase_S8/S53_dom"/>
</dbReference>
<dbReference type="InterPro" id="IPR036852">
    <property type="entry name" value="Peptidase_S8/S53_dom_sf"/>
</dbReference>
<dbReference type="PROSITE" id="PS00138">
    <property type="entry name" value="SUBTILASE_SER"/>
    <property type="match status" value="1"/>
</dbReference>
<keyword evidence="3 5" id="KW-0378">Hydrolase</keyword>
<dbReference type="PRINTS" id="PR00723">
    <property type="entry name" value="SUBTILISIN"/>
</dbReference>
<dbReference type="InterPro" id="IPR022398">
    <property type="entry name" value="Peptidase_S8_His-AS"/>
</dbReference>
<dbReference type="InterPro" id="IPR050131">
    <property type="entry name" value="Peptidase_S8_subtilisin-like"/>
</dbReference>
<dbReference type="InterPro" id="IPR002884">
    <property type="entry name" value="P_dom"/>
</dbReference>
<dbReference type="Pfam" id="PF00082">
    <property type="entry name" value="Peptidase_S8"/>
    <property type="match status" value="1"/>
</dbReference>
<dbReference type="PANTHER" id="PTHR43806">
    <property type="entry name" value="PEPTIDASE S8"/>
    <property type="match status" value="1"/>
</dbReference>
<feature type="active site" description="Charge relay system" evidence="5">
    <location>
        <position position="235"/>
    </location>
</feature>
<name>A0ABM8DAW7_9GAMM</name>
<dbReference type="PROSITE" id="PS51892">
    <property type="entry name" value="SUBTILASE"/>
    <property type="match status" value="1"/>
</dbReference>
<keyword evidence="10" id="KW-1185">Reference proteome</keyword>
<accession>A0ABM8DAW7</accession>
<dbReference type="PROSITE" id="PS51829">
    <property type="entry name" value="P_HOMO_B"/>
    <property type="match status" value="1"/>
</dbReference>
<evidence type="ECO:0000256" key="4">
    <source>
        <dbReference type="ARBA" id="ARBA00022825"/>
    </source>
</evidence>
<dbReference type="InterPro" id="IPR034176">
    <property type="entry name" value="Peptidases_S8_13"/>
</dbReference>
<dbReference type="PANTHER" id="PTHR43806:SF11">
    <property type="entry name" value="CEREVISIN-RELATED"/>
    <property type="match status" value="1"/>
</dbReference>
<feature type="active site" description="Charge relay system" evidence="5">
    <location>
        <position position="407"/>
    </location>
</feature>
<protein>
    <submittedName>
        <fullName evidence="9">S8 family serine peptidase</fullName>
    </submittedName>
</protein>
<keyword evidence="7" id="KW-0732">Signal</keyword>
<gene>
    <name evidence="9" type="ORF">LA521A_09130</name>
</gene>
<keyword evidence="4 5" id="KW-0720">Serine protease</keyword>
<evidence type="ECO:0000256" key="1">
    <source>
        <dbReference type="ARBA" id="ARBA00011073"/>
    </source>
</evidence>
<dbReference type="PROSITE" id="PS00137">
    <property type="entry name" value="SUBTILASE_HIS"/>
    <property type="match status" value="1"/>
</dbReference>
<dbReference type="InterPro" id="IPR023828">
    <property type="entry name" value="Peptidase_S8_Ser-AS"/>
</dbReference>
<evidence type="ECO:0000256" key="5">
    <source>
        <dbReference type="PROSITE-ProRule" id="PRU01240"/>
    </source>
</evidence>
<dbReference type="InterPro" id="IPR015500">
    <property type="entry name" value="Peptidase_S8_subtilisin-rel"/>
</dbReference>
<reference evidence="9 10" key="1">
    <citation type="journal article" date="2023" name="Int. J. Syst. Evol. Microbiol.">
        <title>Physiological and genomic analyses of cobalamin (vitamin B12)-auxotrophy of Lysobacter auxotrophicus sp. nov., a methionine-auxotrophic chitinolytic bacterium isolated from chitin-treated soil.</title>
        <authorList>
            <person name="Saito A."/>
            <person name="Dohra H."/>
            <person name="Hamada M."/>
            <person name="Moriuchi R."/>
            <person name="Kotsuchibashi Y."/>
            <person name="Mori K."/>
        </authorList>
    </citation>
    <scope>NUCLEOTIDE SEQUENCE [LARGE SCALE GENOMIC DNA]</scope>
    <source>
        <strain evidence="9 10">5-21a</strain>
    </source>
</reference>
<proteinExistence type="inferred from homology"/>
<feature type="domain" description="P/Homo B" evidence="8">
    <location>
        <begin position="575"/>
        <end position="691"/>
    </location>
</feature>
<dbReference type="InterPro" id="IPR023827">
    <property type="entry name" value="Peptidase_S8_Asp-AS"/>
</dbReference>
<organism evidence="9 10">
    <name type="scientific">Lysobacter auxotrophicus</name>
    <dbReference type="NCBI Taxonomy" id="2992573"/>
    <lineage>
        <taxon>Bacteria</taxon>
        <taxon>Pseudomonadati</taxon>
        <taxon>Pseudomonadota</taxon>
        <taxon>Gammaproteobacteria</taxon>
        <taxon>Lysobacterales</taxon>
        <taxon>Lysobacteraceae</taxon>
        <taxon>Lysobacter</taxon>
    </lineage>
</organism>
<dbReference type="Gene3D" id="2.60.120.260">
    <property type="entry name" value="Galactose-binding domain-like"/>
    <property type="match status" value="1"/>
</dbReference>
<dbReference type="Proteomes" id="UP001317822">
    <property type="component" value="Chromosome"/>
</dbReference>
<feature type="signal peptide" evidence="7">
    <location>
        <begin position="1"/>
        <end position="33"/>
    </location>
</feature>
<dbReference type="Pfam" id="PF04151">
    <property type="entry name" value="PPC"/>
    <property type="match status" value="1"/>
</dbReference>
<evidence type="ECO:0000256" key="2">
    <source>
        <dbReference type="ARBA" id="ARBA00022670"/>
    </source>
</evidence>
<dbReference type="InterPro" id="IPR007280">
    <property type="entry name" value="Peptidase_C_arc/bac"/>
</dbReference>
<dbReference type="Gene3D" id="2.60.120.380">
    <property type="match status" value="1"/>
</dbReference>
<evidence type="ECO:0000313" key="9">
    <source>
        <dbReference type="EMBL" id="BDU15712.1"/>
    </source>
</evidence>